<evidence type="ECO:0000313" key="2">
    <source>
        <dbReference type="EMBL" id="SHF24478.1"/>
    </source>
</evidence>
<dbReference type="Proteomes" id="UP000184517">
    <property type="component" value="Unassembled WGS sequence"/>
</dbReference>
<keyword evidence="1" id="KW-0732">Signal</keyword>
<dbReference type="RefSeq" id="WP_072839171.1">
    <property type="nucleotide sequence ID" value="NZ_FQVF01000006.1"/>
</dbReference>
<feature type="signal peptide" evidence="1">
    <location>
        <begin position="1"/>
        <end position="23"/>
    </location>
</feature>
<dbReference type="STRING" id="1122206.SAMN02745753_01580"/>
<keyword evidence="3" id="KW-1185">Reference proteome</keyword>
<evidence type="ECO:0000256" key="1">
    <source>
        <dbReference type="SAM" id="SignalP"/>
    </source>
</evidence>
<proteinExistence type="predicted"/>
<dbReference type="AlphaFoldDB" id="A0A1M5A2H0"/>
<gene>
    <name evidence="2" type="ORF">SAMN02745753_01580</name>
</gene>
<name>A0A1M5A2H0_9GAMM</name>
<dbReference type="OrthoDB" id="6106197at2"/>
<protein>
    <submittedName>
        <fullName evidence="2">Uncharacterized protein</fullName>
    </submittedName>
</protein>
<accession>A0A1M5A2H0</accession>
<sequence>MNTLNKTILALVTASVMATSAFAASDESPTDRIQSARGSVEALAVTLENMGADVDANVNLNGAYSVDQKVSAYQTKHAELQAQFDELHAQSAE</sequence>
<reference evidence="3" key="1">
    <citation type="submission" date="2016-11" db="EMBL/GenBank/DDBJ databases">
        <authorList>
            <person name="Varghese N."/>
            <person name="Submissions S."/>
        </authorList>
    </citation>
    <scope>NUCLEOTIDE SEQUENCE [LARGE SCALE GENOMIC DNA]</scope>
    <source>
        <strain evidence="3">DSM 16579</strain>
    </source>
</reference>
<feature type="chain" id="PRO_5012499793" evidence="1">
    <location>
        <begin position="24"/>
        <end position="93"/>
    </location>
</feature>
<dbReference type="EMBL" id="FQVF01000006">
    <property type="protein sequence ID" value="SHF24478.1"/>
    <property type="molecule type" value="Genomic_DNA"/>
</dbReference>
<evidence type="ECO:0000313" key="3">
    <source>
        <dbReference type="Proteomes" id="UP000184517"/>
    </source>
</evidence>
<organism evidence="2 3">
    <name type="scientific">Marinomonas polaris DSM 16579</name>
    <dbReference type="NCBI Taxonomy" id="1122206"/>
    <lineage>
        <taxon>Bacteria</taxon>
        <taxon>Pseudomonadati</taxon>
        <taxon>Pseudomonadota</taxon>
        <taxon>Gammaproteobacteria</taxon>
        <taxon>Oceanospirillales</taxon>
        <taxon>Oceanospirillaceae</taxon>
        <taxon>Marinomonas</taxon>
    </lineage>
</organism>